<dbReference type="Proteomes" id="UP000007350">
    <property type="component" value="Unassembled WGS sequence"/>
</dbReference>
<evidence type="ECO:0000313" key="4">
    <source>
        <dbReference type="Proteomes" id="UP000007350"/>
    </source>
</evidence>
<gene>
    <name evidence="3" type="ORF">MOQ_006298</name>
</gene>
<dbReference type="EMBL" id="AHKC01012564">
    <property type="protein sequence ID" value="EKF29905.1"/>
    <property type="molecule type" value="Genomic_DNA"/>
</dbReference>
<feature type="compositionally biased region" description="Basic and acidic residues" evidence="1">
    <location>
        <begin position="26"/>
        <end position="44"/>
    </location>
</feature>
<reference evidence="3 4" key="1">
    <citation type="journal article" date="2012" name="BMC Genomics">
        <title>Comparative genomic analysis of human infective Trypanosoma cruzi lineages with the bat-restricted subspecies T. cruzi marinkellei.</title>
        <authorList>
            <person name="Franzen O."/>
            <person name="Talavera-Lopez C."/>
            <person name="Ochaya S."/>
            <person name="Butler C.E."/>
            <person name="Messenger L.A."/>
            <person name="Lewis M.D."/>
            <person name="Llewellyn M.S."/>
            <person name="Marinkelle C.J."/>
            <person name="Tyler K.M."/>
            <person name="Miles M.A."/>
            <person name="Andersson B."/>
        </authorList>
    </citation>
    <scope>NUCLEOTIDE SEQUENCE [LARGE SCALE GENOMIC DNA]</scope>
    <source>
        <strain evidence="3 4">B7</strain>
    </source>
</reference>
<dbReference type="CDD" id="cd02199">
    <property type="entry name" value="YjgF_YER057c_UK114_like_1"/>
    <property type="match status" value="1"/>
</dbReference>
<proteinExistence type="predicted"/>
<evidence type="ECO:0000256" key="1">
    <source>
        <dbReference type="SAM" id="MobiDB-lite"/>
    </source>
</evidence>
<feature type="compositionally biased region" description="Basic residues" evidence="1">
    <location>
        <begin position="1"/>
        <end position="25"/>
    </location>
</feature>
<evidence type="ECO:0000313" key="3">
    <source>
        <dbReference type="EMBL" id="EKF29905.1"/>
    </source>
</evidence>
<dbReference type="AlphaFoldDB" id="K2MS42"/>
<comment type="caution">
    <text evidence="3">The sequence shown here is derived from an EMBL/GenBank/DDBJ whole genome shotgun (WGS) entry which is preliminary data.</text>
</comment>
<name>K2MS42_TRYCR</name>
<keyword evidence="4" id="KW-1185">Reference proteome</keyword>
<dbReference type="PANTHER" id="PTHR43760">
    <property type="entry name" value="ENDORIBONUCLEASE-RELATED"/>
    <property type="match status" value="1"/>
</dbReference>
<dbReference type="Pfam" id="PF14588">
    <property type="entry name" value="YjgF_endoribonc"/>
    <property type="match status" value="1"/>
</dbReference>
<feature type="domain" description="Endoribonuclease L-PSP/chorismate mutase-like" evidence="2">
    <location>
        <begin position="124"/>
        <end position="258"/>
    </location>
</feature>
<accession>K2MS42</accession>
<sequence length="270" mass="29406">MMRRRAATKTRTMTRRRTMRGKSRKGPLEGERGRLPWRRNEKPKQQRKYGRLRRDVPPCVVFVCLWCHLRVCFLLSLVVSRSPPHSPCVLPLFSVSTQNSDHQSTQAAVEMSAVASGRVAANLQRLGIKLPAAAAPATNYVPYVCSGMQLHISGQLPKNDVGECMTGQLGVSLKVTEGQAAARACALQVVSQMQAALGDLDRVKRVVKLNVFVNSAPSFTEQSYVANGASDLILSVFGEEVGRHARCAVGVAQLPFGAAVEVDALVELNN</sequence>
<protein>
    <recommendedName>
        <fullName evidence="2">Endoribonuclease L-PSP/chorismate mutase-like domain-containing protein</fullName>
    </recommendedName>
</protein>
<dbReference type="OrthoDB" id="309640at2759"/>
<dbReference type="SUPFAM" id="SSF55298">
    <property type="entry name" value="YjgF-like"/>
    <property type="match status" value="1"/>
</dbReference>
<dbReference type="InterPro" id="IPR035959">
    <property type="entry name" value="RutC-like_sf"/>
</dbReference>
<dbReference type="Gene3D" id="3.30.1330.40">
    <property type="entry name" value="RutC-like"/>
    <property type="match status" value="1"/>
</dbReference>
<evidence type="ECO:0000259" key="2">
    <source>
        <dbReference type="Pfam" id="PF14588"/>
    </source>
</evidence>
<dbReference type="InterPro" id="IPR013813">
    <property type="entry name" value="Endoribo_LPSP/chorism_mut-like"/>
</dbReference>
<feature type="region of interest" description="Disordered" evidence="1">
    <location>
        <begin position="1"/>
        <end position="50"/>
    </location>
</feature>
<dbReference type="PANTHER" id="PTHR43760:SF1">
    <property type="entry name" value="ENDORIBONUCLEASE L-PSP_CHORISMATE MUTASE-LIKE DOMAIN-CONTAINING PROTEIN"/>
    <property type="match status" value="1"/>
</dbReference>
<organism evidence="3 4">
    <name type="scientific">Trypanosoma cruzi marinkellei</name>
    <dbReference type="NCBI Taxonomy" id="85056"/>
    <lineage>
        <taxon>Eukaryota</taxon>
        <taxon>Discoba</taxon>
        <taxon>Euglenozoa</taxon>
        <taxon>Kinetoplastea</taxon>
        <taxon>Metakinetoplastina</taxon>
        <taxon>Trypanosomatida</taxon>
        <taxon>Trypanosomatidae</taxon>
        <taxon>Trypanosoma</taxon>
        <taxon>Schizotrypanum</taxon>
    </lineage>
</organism>